<name>M3B4E2_PSEFD</name>
<dbReference type="KEGG" id="pfj:MYCFIDRAFT_173243"/>
<accession>M3B4E2</accession>
<dbReference type="HOGENOM" id="CLU_1235496_0_0_1"/>
<dbReference type="AlphaFoldDB" id="M3B4E2"/>
<organism evidence="1 2">
    <name type="scientific">Pseudocercospora fijiensis (strain CIRAD86)</name>
    <name type="common">Black leaf streak disease fungus</name>
    <name type="synonym">Mycosphaerella fijiensis</name>
    <dbReference type="NCBI Taxonomy" id="383855"/>
    <lineage>
        <taxon>Eukaryota</taxon>
        <taxon>Fungi</taxon>
        <taxon>Dikarya</taxon>
        <taxon>Ascomycota</taxon>
        <taxon>Pezizomycotina</taxon>
        <taxon>Dothideomycetes</taxon>
        <taxon>Dothideomycetidae</taxon>
        <taxon>Mycosphaerellales</taxon>
        <taxon>Mycosphaerellaceae</taxon>
        <taxon>Pseudocercospora</taxon>
    </lineage>
</organism>
<evidence type="ECO:0000313" key="1">
    <source>
        <dbReference type="EMBL" id="EME84212.1"/>
    </source>
</evidence>
<dbReference type="RefSeq" id="XP_007924836.1">
    <property type="nucleotide sequence ID" value="XM_007926645.1"/>
</dbReference>
<dbReference type="VEuPathDB" id="FungiDB:MYCFIDRAFT_173243"/>
<dbReference type="EMBL" id="KB446557">
    <property type="protein sequence ID" value="EME84212.1"/>
    <property type="molecule type" value="Genomic_DNA"/>
</dbReference>
<keyword evidence="2" id="KW-1185">Reference proteome</keyword>
<sequence>MRQVSEAFQPLTIPLSYIRSYGILDTQSQSATHTCAIHYPTPPKGYSFTVMQSFIPRPSMGMATRIGNWPGKSWYGAELSPISQSLAMDLTNNTHMWVEFGDMYEKASEILGHQSGPSQSSHRLWQLTSTLNNVVKVSEERDDKILLSWSQMAMLKGGQHSRLDRDHDHRLRHAATRLHQAASWAFFRTAASGRMHLIFVRIMVCRQGMKTWRRVKVLKSCKCL</sequence>
<dbReference type="Proteomes" id="UP000016932">
    <property type="component" value="Unassembled WGS sequence"/>
</dbReference>
<protein>
    <submittedName>
        <fullName evidence="1">Uncharacterized protein</fullName>
    </submittedName>
</protein>
<proteinExistence type="predicted"/>
<dbReference type="GeneID" id="19332952"/>
<gene>
    <name evidence="1" type="ORF">MYCFIDRAFT_173243</name>
</gene>
<reference evidence="1 2" key="1">
    <citation type="journal article" date="2012" name="PLoS Pathog.">
        <title>Diverse lifestyles and strategies of plant pathogenesis encoded in the genomes of eighteen Dothideomycetes fungi.</title>
        <authorList>
            <person name="Ohm R.A."/>
            <person name="Feau N."/>
            <person name="Henrissat B."/>
            <person name="Schoch C.L."/>
            <person name="Horwitz B.A."/>
            <person name="Barry K.W."/>
            <person name="Condon B.J."/>
            <person name="Copeland A.C."/>
            <person name="Dhillon B."/>
            <person name="Glaser F."/>
            <person name="Hesse C.N."/>
            <person name="Kosti I."/>
            <person name="LaButti K."/>
            <person name="Lindquist E.A."/>
            <person name="Lucas S."/>
            <person name="Salamov A.A."/>
            <person name="Bradshaw R.E."/>
            <person name="Ciuffetti L."/>
            <person name="Hamelin R.C."/>
            <person name="Kema G.H.J."/>
            <person name="Lawrence C."/>
            <person name="Scott J.A."/>
            <person name="Spatafora J.W."/>
            <person name="Turgeon B.G."/>
            <person name="de Wit P.J.G.M."/>
            <person name="Zhong S."/>
            <person name="Goodwin S.B."/>
            <person name="Grigoriev I.V."/>
        </authorList>
    </citation>
    <scope>NUCLEOTIDE SEQUENCE [LARGE SCALE GENOMIC DNA]</scope>
    <source>
        <strain evidence="1 2">CIRAD86</strain>
    </source>
</reference>
<evidence type="ECO:0000313" key="2">
    <source>
        <dbReference type="Proteomes" id="UP000016932"/>
    </source>
</evidence>